<dbReference type="Pfam" id="PF00805">
    <property type="entry name" value="Pentapeptide"/>
    <property type="match status" value="2"/>
</dbReference>
<dbReference type="InterPro" id="IPR001646">
    <property type="entry name" value="5peptide_repeat"/>
</dbReference>
<evidence type="ECO:0008006" key="3">
    <source>
        <dbReference type="Google" id="ProtNLM"/>
    </source>
</evidence>
<dbReference type="SUPFAM" id="SSF141571">
    <property type="entry name" value="Pentapeptide repeat-like"/>
    <property type="match status" value="1"/>
</dbReference>
<comment type="caution">
    <text evidence="1">The sequence shown here is derived from an EMBL/GenBank/DDBJ whole genome shotgun (WGS) entry which is preliminary data.</text>
</comment>
<name>A0ABW8MLW0_9BURK</name>
<dbReference type="EMBL" id="JBIYDN010000015">
    <property type="protein sequence ID" value="MFK4444666.1"/>
    <property type="molecule type" value="Genomic_DNA"/>
</dbReference>
<accession>A0ABW8MLW0</accession>
<evidence type="ECO:0000313" key="1">
    <source>
        <dbReference type="EMBL" id="MFK4444666.1"/>
    </source>
</evidence>
<dbReference type="RefSeq" id="WP_404609753.1">
    <property type="nucleotide sequence ID" value="NZ_JBIYDN010000015.1"/>
</dbReference>
<evidence type="ECO:0000313" key="2">
    <source>
        <dbReference type="Proteomes" id="UP001620514"/>
    </source>
</evidence>
<reference evidence="1 2" key="1">
    <citation type="submission" date="2024-11" db="EMBL/GenBank/DDBJ databases">
        <title>Using genomics to understand microbial adaptation to soil warming.</title>
        <authorList>
            <person name="Deangelis K.M. PhD."/>
        </authorList>
    </citation>
    <scope>NUCLEOTIDE SEQUENCE [LARGE SCALE GENOMIC DNA]</scope>
    <source>
        <strain evidence="1 2">GAS97</strain>
    </source>
</reference>
<dbReference type="Proteomes" id="UP001620514">
    <property type="component" value="Unassembled WGS sequence"/>
</dbReference>
<dbReference type="PANTHER" id="PTHR14136">
    <property type="entry name" value="BTB_POZ DOMAIN-CONTAINING PROTEIN KCTD9"/>
    <property type="match status" value="1"/>
</dbReference>
<dbReference type="Gene3D" id="2.160.20.80">
    <property type="entry name" value="E3 ubiquitin-protein ligase SopA"/>
    <property type="match status" value="1"/>
</dbReference>
<proteinExistence type="predicted"/>
<keyword evidence="2" id="KW-1185">Reference proteome</keyword>
<dbReference type="InterPro" id="IPR051082">
    <property type="entry name" value="Pentapeptide-BTB/POZ_domain"/>
</dbReference>
<sequence>MLIKIKHRWSLEVLFSHDVEDNTMCLTVQAAVEAKANLRGAYLSGANLRGAYLSGANLRDADLRDANLRGAYLSGANLRGAYLSGANLRDADLRDADLRDADLSGADLRGAYLSGANLRDADLRDADLRGADLLPIKADFIEVISRAPLEVPALIAALKEGRVDGSTYEGPCACLVGTIANTRGIDYRTIAPDASRPAERLFMNIKKGDTPETNRVSAIALGWAEEWLATQRAAFAPAQASAGE</sequence>
<dbReference type="PANTHER" id="PTHR14136:SF17">
    <property type="entry name" value="BTB_POZ DOMAIN-CONTAINING PROTEIN KCTD9"/>
    <property type="match status" value="1"/>
</dbReference>
<gene>
    <name evidence="1" type="ORF">ABH943_004688</name>
</gene>
<organism evidence="1 2">
    <name type="scientific">Caballeronia udeis</name>
    <dbReference type="NCBI Taxonomy" id="1232866"/>
    <lineage>
        <taxon>Bacteria</taxon>
        <taxon>Pseudomonadati</taxon>
        <taxon>Pseudomonadota</taxon>
        <taxon>Betaproteobacteria</taxon>
        <taxon>Burkholderiales</taxon>
        <taxon>Burkholderiaceae</taxon>
        <taxon>Caballeronia</taxon>
    </lineage>
</organism>
<protein>
    <recommendedName>
        <fullName evidence="3">Pentapeptide repeat-containing protein</fullName>
    </recommendedName>
</protein>